<gene>
    <name evidence="2" type="ORF">Q9R02_05710</name>
</gene>
<protein>
    <submittedName>
        <fullName evidence="2">Uncharacterized protein</fullName>
    </submittedName>
</protein>
<organism evidence="2 3">
    <name type="scientific">Arthrobacter horti</name>
    <dbReference type="NCBI Taxonomy" id="3068273"/>
    <lineage>
        <taxon>Bacteria</taxon>
        <taxon>Bacillati</taxon>
        <taxon>Actinomycetota</taxon>
        <taxon>Actinomycetes</taxon>
        <taxon>Micrococcales</taxon>
        <taxon>Micrococcaceae</taxon>
        <taxon>Arthrobacter</taxon>
    </lineage>
</organism>
<accession>A0ABT9IM18</accession>
<reference evidence="2 3" key="1">
    <citation type="submission" date="2023-08" db="EMBL/GenBank/DDBJ databases">
        <title>Arthrobacter horti sp. nov., isolated from forest soil.</title>
        <authorList>
            <person name="Park M."/>
        </authorList>
    </citation>
    <scope>NUCLEOTIDE SEQUENCE [LARGE SCALE GENOMIC DNA]</scope>
    <source>
        <strain evidence="2 3">YJM1</strain>
    </source>
</reference>
<proteinExistence type="predicted"/>
<name>A0ABT9IM18_9MICC</name>
<dbReference type="Proteomes" id="UP001232725">
    <property type="component" value="Unassembled WGS sequence"/>
</dbReference>
<feature type="region of interest" description="Disordered" evidence="1">
    <location>
        <begin position="1"/>
        <end position="58"/>
    </location>
</feature>
<comment type="caution">
    <text evidence="2">The sequence shown here is derived from an EMBL/GenBank/DDBJ whole genome shotgun (WGS) entry which is preliminary data.</text>
</comment>
<evidence type="ECO:0000313" key="2">
    <source>
        <dbReference type="EMBL" id="MDP5226649.1"/>
    </source>
</evidence>
<evidence type="ECO:0000313" key="3">
    <source>
        <dbReference type="Proteomes" id="UP001232725"/>
    </source>
</evidence>
<sequence>MLQLSWPDIHPADQTSEPAPGPQEAQDKDSKTPEGSADPTDRVARGSAPSRAAHQSPS</sequence>
<dbReference type="EMBL" id="JAVALS010000002">
    <property type="protein sequence ID" value="MDP5226649.1"/>
    <property type="molecule type" value="Genomic_DNA"/>
</dbReference>
<evidence type="ECO:0000256" key="1">
    <source>
        <dbReference type="SAM" id="MobiDB-lite"/>
    </source>
</evidence>
<dbReference type="RefSeq" id="WP_305995692.1">
    <property type="nucleotide sequence ID" value="NZ_JAVALS010000002.1"/>
</dbReference>
<keyword evidence="3" id="KW-1185">Reference proteome</keyword>